<evidence type="ECO:0000313" key="2">
    <source>
        <dbReference type="EMBL" id="ECB7105713.1"/>
    </source>
</evidence>
<gene>
    <name evidence="2" type="ORF">E1A34_06355</name>
</gene>
<dbReference type="AlphaFoldDB" id="A0A5Y0RW15"/>
<reference evidence="2" key="1">
    <citation type="submission" date="2019-03" db="EMBL/GenBank/DDBJ databases">
        <authorList>
            <person name="Ashton P.M."/>
            <person name="Dallman T."/>
            <person name="Nair S."/>
            <person name="De Pinna E."/>
            <person name="Peters T."/>
            <person name="Grant K."/>
        </authorList>
    </citation>
    <scope>NUCLEOTIDE SEQUENCE [LARGE SCALE GENOMIC DNA]</scope>
    <source>
        <strain evidence="2">271153</strain>
    </source>
</reference>
<sequence length="112" mass="12804">MCMKKNDQQSRSGWGGRREGAGAPYGNTNAVKHGERSRQALFVPFGAESLPPLVSLRAGNLLLAERYGEYLRKYPSTPNEWREFMLLDGIFWQRTRKIMALERSKARSKSQI</sequence>
<evidence type="ECO:0000256" key="1">
    <source>
        <dbReference type="SAM" id="MobiDB-lite"/>
    </source>
</evidence>
<comment type="caution">
    <text evidence="2">The sequence shown here is derived from an EMBL/GenBank/DDBJ whole genome shotgun (WGS) entry which is preliminary data.</text>
</comment>
<dbReference type="Proteomes" id="UP000839827">
    <property type="component" value="Unassembled WGS sequence"/>
</dbReference>
<organism evidence="2">
    <name type="scientific">Salmonella newport</name>
    <dbReference type="NCBI Taxonomy" id="108619"/>
    <lineage>
        <taxon>Bacteria</taxon>
        <taxon>Pseudomonadati</taxon>
        <taxon>Pseudomonadota</taxon>
        <taxon>Gammaproteobacteria</taxon>
        <taxon>Enterobacterales</taxon>
        <taxon>Enterobacteriaceae</taxon>
        <taxon>Salmonella</taxon>
    </lineage>
</organism>
<accession>A0A5Y0RW15</accession>
<name>A0A5Y0RW15_SALNE</name>
<dbReference type="EMBL" id="AAHYLK010000005">
    <property type="protein sequence ID" value="ECB7105713.1"/>
    <property type="molecule type" value="Genomic_DNA"/>
</dbReference>
<feature type="region of interest" description="Disordered" evidence="1">
    <location>
        <begin position="1"/>
        <end position="31"/>
    </location>
</feature>
<protein>
    <submittedName>
        <fullName evidence="2">Uncharacterized protein</fullName>
    </submittedName>
</protein>
<proteinExistence type="predicted"/>